<name>A0A5M8FD46_9GAMM</name>
<sequence length="642" mass="70889">MPSFTDMPVAVPRQFGVRARLWLRGDWLGAGDSQPRLWLHLVDGRVLAFLLPETAFADDAIISPLLAQVMDDRCGTRLEIDCAGMRALPLYAAPAAPMPQLSWGDPRHAVARAFAAGLDQEVLTLLASLNSHRHWDSLRNYNRIAAREPEQRLHRLQALTRFPLLVAPIVLTAHHVLQHNGGKRHAWRVRDDRVIAAIEEGRDLVGTLARHYDISKGLVRATICRSMWGATALSHRRLLQLLDGIPAHRRPTTPKAFEQAMPLLISLNLLADDDADLRRLGRAAFSQGLAAVCTPLHRHFGPLGPALADCRDFAQAALAWAEAHDERPRGLNAKRLQLAWIEALGFRSLLTASRRWHRWALNQPDAEAEAEDASASSAATDQRVLTPILGAYDDDDAHARELCDAVALQREGAAMHHCVANYWDDCWREGTRIFALQLRRERATAEYAFSLDTVTFSLAQLRGPCNAACSDAMSAFAEAVQEALNAPECALARGALALDLFRQPPEPPTNRSAPIGLDPASQRDLARVLAPLRETPASAWGLLQGFVAGYQHHVGPAVEPNMQVGDALELIREPENPHDPLAIAIAWRGERIGYLPRRLNVGIAERLDAGRALRCRIARLDEQAAAWGRVQFIVLDEVIGED</sequence>
<accession>A0A5M8FD46</accession>
<comment type="caution">
    <text evidence="4">The sequence shown here is derived from an EMBL/GenBank/DDBJ whole genome shotgun (WGS) entry which is preliminary data.</text>
</comment>
<dbReference type="OrthoDB" id="5769937at2"/>
<feature type="domain" description="HIRAN" evidence="3">
    <location>
        <begin position="540"/>
        <end position="638"/>
    </location>
</feature>
<gene>
    <name evidence="4" type="ORF">F2Q65_17575</name>
</gene>
<dbReference type="InterPro" id="IPR014905">
    <property type="entry name" value="HIRAN"/>
</dbReference>
<keyword evidence="5" id="KW-1185">Reference proteome</keyword>
<proteinExistence type="predicted"/>
<reference evidence="4 5" key="1">
    <citation type="submission" date="2019-09" db="EMBL/GenBank/DDBJ databases">
        <title>Whole-genome sequence of the purple sulfur bacterium Thiohalocapsa marina DSM 19078.</title>
        <authorList>
            <person name="Kyndt J.A."/>
            <person name="Meyer T.E."/>
        </authorList>
    </citation>
    <scope>NUCLEOTIDE SEQUENCE [LARGE SCALE GENOMIC DNA]</scope>
    <source>
        <strain evidence="4 5">DSM 19078</strain>
    </source>
</reference>
<dbReference type="RefSeq" id="WP_150094708.1">
    <property type="nucleotide sequence ID" value="NZ_VWXX01000043.1"/>
</dbReference>
<dbReference type="AlphaFoldDB" id="A0A5M8FD46"/>
<evidence type="ECO:0000256" key="1">
    <source>
        <dbReference type="ARBA" id="ARBA00022723"/>
    </source>
</evidence>
<evidence type="ECO:0000259" key="3">
    <source>
        <dbReference type="SMART" id="SM00910"/>
    </source>
</evidence>
<dbReference type="EMBL" id="VWXX01000043">
    <property type="protein sequence ID" value="KAA6182589.1"/>
    <property type="molecule type" value="Genomic_DNA"/>
</dbReference>
<evidence type="ECO:0000256" key="2">
    <source>
        <dbReference type="ARBA" id="ARBA00022801"/>
    </source>
</evidence>
<dbReference type="SMART" id="SM00910">
    <property type="entry name" value="HIRAN"/>
    <property type="match status" value="1"/>
</dbReference>
<dbReference type="Proteomes" id="UP000322981">
    <property type="component" value="Unassembled WGS sequence"/>
</dbReference>
<dbReference type="GO" id="GO:0008270">
    <property type="term" value="F:zinc ion binding"/>
    <property type="evidence" value="ECO:0007669"/>
    <property type="project" value="InterPro"/>
</dbReference>
<evidence type="ECO:0000313" key="4">
    <source>
        <dbReference type="EMBL" id="KAA6182589.1"/>
    </source>
</evidence>
<keyword evidence="1" id="KW-0479">Metal-binding</keyword>
<dbReference type="InterPro" id="IPR025586">
    <property type="entry name" value="PcfJ"/>
</dbReference>
<protein>
    <recommendedName>
        <fullName evidence="3">HIRAN domain-containing protein</fullName>
    </recommendedName>
</protein>
<evidence type="ECO:0000313" key="5">
    <source>
        <dbReference type="Proteomes" id="UP000322981"/>
    </source>
</evidence>
<dbReference type="Pfam" id="PF08797">
    <property type="entry name" value="HIRAN"/>
    <property type="match status" value="1"/>
</dbReference>
<dbReference type="GO" id="GO:0003676">
    <property type="term" value="F:nucleic acid binding"/>
    <property type="evidence" value="ECO:0007669"/>
    <property type="project" value="InterPro"/>
</dbReference>
<dbReference type="Pfam" id="PF14284">
    <property type="entry name" value="PcfJ"/>
    <property type="match status" value="1"/>
</dbReference>
<dbReference type="Gene3D" id="3.30.70.2330">
    <property type="match status" value="1"/>
</dbReference>
<dbReference type="GO" id="GO:0016818">
    <property type="term" value="F:hydrolase activity, acting on acid anhydrides, in phosphorus-containing anhydrides"/>
    <property type="evidence" value="ECO:0007669"/>
    <property type="project" value="InterPro"/>
</dbReference>
<keyword evidence="2" id="KW-0378">Hydrolase</keyword>
<organism evidence="4 5">
    <name type="scientific">Thiohalocapsa marina</name>
    <dbReference type="NCBI Taxonomy" id="424902"/>
    <lineage>
        <taxon>Bacteria</taxon>
        <taxon>Pseudomonadati</taxon>
        <taxon>Pseudomonadota</taxon>
        <taxon>Gammaproteobacteria</taxon>
        <taxon>Chromatiales</taxon>
        <taxon>Chromatiaceae</taxon>
        <taxon>Thiohalocapsa</taxon>
    </lineage>
</organism>